<keyword evidence="2" id="KW-1185">Reference proteome</keyword>
<dbReference type="AlphaFoldDB" id="A0A087TYS0"/>
<organism evidence="1 2">
    <name type="scientific">Stegodyphus mimosarum</name>
    <name type="common">African social velvet spider</name>
    <dbReference type="NCBI Taxonomy" id="407821"/>
    <lineage>
        <taxon>Eukaryota</taxon>
        <taxon>Metazoa</taxon>
        <taxon>Ecdysozoa</taxon>
        <taxon>Arthropoda</taxon>
        <taxon>Chelicerata</taxon>
        <taxon>Arachnida</taxon>
        <taxon>Araneae</taxon>
        <taxon>Araneomorphae</taxon>
        <taxon>Entelegynae</taxon>
        <taxon>Eresoidea</taxon>
        <taxon>Eresidae</taxon>
        <taxon>Stegodyphus</taxon>
    </lineage>
</organism>
<dbReference type="EMBL" id="KK117366">
    <property type="protein sequence ID" value="KFM70259.1"/>
    <property type="molecule type" value="Genomic_DNA"/>
</dbReference>
<dbReference type="Proteomes" id="UP000054359">
    <property type="component" value="Unassembled WGS sequence"/>
</dbReference>
<feature type="non-terminal residue" evidence="1">
    <location>
        <position position="101"/>
    </location>
</feature>
<reference evidence="1 2" key="1">
    <citation type="submission" date="2013-11" db="EMBL/GenBank/DDBJ databases">
        <title>Genome sequencing of Stegodyphus mimosarum.</title>
        <authorList>
            <person name="Bechsgaard J."/>
        </authorList>
    </citation>
    <scope>NUCLEOTIDE SEQUENCE [LARGE SCALE GENOMIC DNA]</scope>
</reference>
<evidence type="ECO:0000313" key="2">
    <source>
        <dbReference type="Proteomes" id="UP000054359"/>
    </source>
</evidence>
<dbReference type="OrthoDB" id="8191996at2759"/>
<name>A0A087TYS0_STEMI</name>
<protein>
    <recommendedName>
        <fullName evidence="3">Mos1 transposase HTH domain-containing protein</fullName>
    </recommendedName>
</protein>
<evidence type="ECO:0000313" key="1">
    <source>
        <dbReference type="EMBL" id="KFM70259.1"/>
    </source>
</evidence>
<accession>A0A087TYS0</accession>
<sequence>MFKIIATTENPISCEVQLVSRFLFTKRPRPIEIYRELTTVYGNDVMTKAGVRKWLMFKNSHTNFHEKEQSDWPSIVNAELVEKIYENIHEIHHFTISELSL</sequence>
<proteinExistence type="predicted"/>
<evidence type="ECO:0008006" key="3">
    <source>
        <dbReference type="Google" id="ProtNLM"/>
    </source>
</evidence>
<gene>
    <name evidence="1" type="ORF">X975_22730</name>
</gene>